<evidence type="ECO:0000256" key="1">
    <source>
        <dbReference type="SAM" id="MobiDB-lite"/>
    </source>
</evidence>
<comment type="caution">
    <text evidence="2">The sequence shown here is derived from an EMBL/GenBank/DDBJ whole genome shotgun (WGS) entry which is preliminary data.</text>
</comment>
<keyword evidence="3" id="KW-1185">Reference proteome</keyword>
<feature type="region of interest" description="Disordered" evidence="1">
    <location>
        <begin position="1"/>
        <end position="137"/>
    </location>
</feature>
<dbReference type="Proteomes" id="UP000233551">
    <property type="component" value="Unassembled WGS sequence"/>
</dbReference>
<name>A0A2I0KTH9_PUNGR</name>
<feature type="compositionally biased region" description="Acidic residues" evidence="1">
    <location>
        <begin position="1"/>
        <end position="11"/>
    </location>
</feature>
<evidence type="ECO:0000313" key="3">
    <source>
        <dbReference type="Proteomes" id="UP000233551"/>
    </source>
</evidence>
<feature type="compositionally biased region" description="Basic and acidic residues" evidence="1">
    <location>
        <begin position="40"/>
        <end position="49"/>
    </location>
</feature>
<sequence length="137" mass="14697">MVDDQPPDEVVGDSLAFGDLTGGGIIGREAPLASRNLVVGKEEGRESPYRARVGAPLSVTPPPPKQGSWMLRSLQRPRWGRDLQKEGLHWPSATSPRGKGSQEGAPHPRFSPPSSLCFGRRREGKPIPGVGGVGEER</sequence>
<protein>
    <submittedName>
        <fullName evidence="2">Uncharacterized protein</fullName>
    </submittedName>
</protein>
<organism evidence="2 3">
    <name type="scientific">Punica granatum</name>
    <name type="common">Pomegranate</name>
    <dbReference type="NCBI Taxonomy" id="22663"/>
    <lineage>
        <taxon>Eukaryota</taxon>
        <taxon>Viridiplantae</taxon>
        <taxon>Streptophyta</taxon>
        <taxon>Embryophyta</taxon>
        <taxon>Tracheophyta</taxon>
        <taxon>Spermatophyta</taxon>
        <taxon>Magnoliopsida</taxon>
        <taxon>eudicotyledons</taxon>
        <taxon>Gunneridae</taxon>
        <taxon>Pentapetalae</taxon>
        <taxon>rosids</taxon>
        <taxon>malvids</taxon>
        <taxon>Myrtales</taxon>
        <taxon>Lythraceae</taxon>
        <taxon>Punica</taxon>
    </lineage>
</organism>
<gene>
    <name evidence="2" type="ORF">CRG98_007803</name>
</gene>
<proteinExistence type="predicted"/>
<evidence type="ECO:0000313" key="2">
    <source>
        <dbReference type="EMBL" id="PKI71787.1"/>
    </source>
</evidence>
<reference evidence="2 3" key="1">
    <citation type="submission" date="2017-11" db="EMBL/GenBank/DDBJ databases">
        <title>De-novo sequencing of pomegranate (Punica granatum L.) genome.</title>
        <authorList>
            <person name="Akparov Z."/>
            <person name="Amiraslanov A."/>
            <person name="Hajiyeva S."/>
            <person name="Abbasov M."/>
            <person name="Kaur K."/>
            <person name="Hamwieh A."/>
            <person name="Solovyev V."/>
            <person name="Salamov A."/>
            <person name="Braich B."/>
            <person name="Kosarev P."/>
            <person name="Mahmoud A."/>
            <person name="Hajiyev E."/>
            <person name="Babayeva S."/>
            <person name="Izzatullayeva V."/>
            <person name="Mammadov A."/>
            <person name="Mammadov A."/>
            <person name="Sharifova S."/>
            <person name="Ojaghi J."/>
            <person name="Eynullazada K."/>
            <person name="Bayramov B."/>
            <person name="Abdulazimova A."/>
            <person name="Shahmuradov I."/>
        </authorList>
    </citation>
    <scope>NUCLEOTIDE SEQUENCE [LARGE SCALE GENOMIC DNA]</scope>
    <source>
        <strain evidence="3">cv. AG2017</strain>
        <tissue evidence="2">Leaf</tissue>
    </source>
</reference>
<feature type="compositionally biased region" description="Basic and acidic residues" evidence="1">
    <location>
        <begin position="79"/>
        <end position="88"/>
    </location>
</feature>
<accession>A0A2I0KTH9</accession>
<dbReference type="AlphaFoldDB" id="A0A2I0KTH9"/>
<dbReference type="EMBL" id="PGOL01000358">
    <property type="protein sequence ID" value="PKI71787.1"/>
    <property type="molecule type" value="Genomic_DNA"/>
</dbReference>